<gene>
    <name evidence="1" type="ORF">PN838_11275</name>
</gene>
<evidence type="ECO:0000313" key="1">
    <source>
        <dbReference type="EMBL" id="MDC2889244.1"/>
    </source>
</evidence>
<protein>
    <submittedName>
        <fullName evidence="1">ATP-grasp fold amidoligase family protein</fullName>
    </submittedName>
</protein>
<organism evidence="1 2">
    <name type="scientific">Psychrosphaera algicola</name>
    <dbReference type="NCBI Taxonomy" id="3023714"/>
    <lineage>
        <taxon>Bacteria</taxon>
        <taxon>Pseudomonadati</taxon>
        <taxon>Pseudomonadota</taxon>
        <taxon>Gammaproteobacteria</taxon>
        <taxon>Alteromonadales</taxon>
        <taxon>Pseudoalteromonadaceae</taxon>
        <taxon>Psychrosphaera</taxon>
    </lineage>
</organism>
<proteinExistence type="predicted"/>
<dbReference type="Proteomes" id="UP001528411">
    <property type="component" value="Unassembled WGS sequence"/>
</dbReference>
<name>A0ABT5FCG6_9GAMM</name>
<dbReference type="Pfam" id="PF14305">
    <property type="entry name" value="ATPgrasp_TupA"/>
    <property type="match status" value="1"/>
</dbReference>
<sequence>MLSQFELKVYSAREKIQNIVKTTIKSDESFLKKKFKKRLGYKLNLEKPKTFSEKIQWRKIYDRNSLYVVCADKYAVRDYVSEKIGKRYLVPLIGSYKTANDIDFDNLPNQFVIKASHGSGWNIIVKDKKYFCESKAKKQLNKWLIKNFYPRKREWQYKDIQPRLVVEEMLTDSTGSIPADFKFHVFNSGAQKEIFIQVDSDRFGDHTRDYFDQNWNLLELRNKYPNSEKLPEKPVNLAEMLVLAEKLATDFSFVRVDLYSVGNKVYFGELTFCPEAGFARFEPESVDLEWGEKYILPNEI</sequence>
<reference evidence="1 2" key="1">
    <citation type="submission" date="2023-01" db="EMBL/GenBank/DDBJ databases">
        <title>Psychrosphaera sp. nov., isolated from marine algae.</title>
        <authorList>
            <person name="Bayburt H."/>
            <person name="Choi B.J."/>
            <person name="Kim J.M."/>
            <person name="Choi D.G."/>
            <person name="Jeon C.O."/>
        </authorList>
    </citation>
    <scope>NUCLEOTIDE SEQUENCE [LARGE SCALE GENOMIC DNA]</scope>
    <source>
        <strain evidence="1 2">G1-22</strain>
    </source>
</reference>
<dbReference type="RefSeq" id="WP_272180724.1">
    <property type="nucleotide sequence ID" value="NZ_JAQOMS010000002.1"/>
</dbReference>
<comment type="caution">
    <text evidence="1">The sequence shown here is derived from an EMBL/GenBank/DDBJ whole genome shotgun (WGS) entry which is preliminary data.</text>
</comment>
<evidence type="ECO:0000313" key="2">
    <source>
        <dbReference type="Proteomes" id="UP001528411"/>
    </source>
</evidence>
<keyword evidence="2" id="KW-1185">Reference proteome</keyword>
<dbReference type="EMBL" id="JAQOMS010000002">
    <property type="protein sequence ID" value="MDC2889244.1"/>
    <property type="molecule type" value="Genomic_DNA"/>
</dbReference>
<accession>A0ABT5FCG6</accession>
<dbReference type="InterPro" id="IPR029465">
    <property type="entry name" value="ATPgrasp_TupA"/>
</dbReference>